<dbReference type="Proteomes" id="UP000092884">
    <property type="component" value="Chromosome"/>
</dbReference>
<dbReference type="EMBL" id="CP016503">
    <property type="protein sequence ID" value="ANV98783.1"/>
    <property type="molecule type" value="Genomic_DNA"/>
</dbReference>
<comment type="similarity">
    <text evidence="1 5">Belongs to the Fmt family.</text>
</comment>
<dbReference type="InterPro" id="IPR036477">
    <property type="entry name" value="Formyl_transf_N_sf"/>
</dbReference>
<dbReference type="Gene3D" id="3.40.50.12230">
    <property type="match status" value="1"/>
</dbReference>
<keyword evidence="9" id="KW-1185">Reference proteome</keyword>
<dbReference type="PANTHER" id="PTHR11138:SF5">
    <property type="entry name" value="METHIONYL-TRNA FORMYLTRANSFERASE, MITOCHONDRIAL"/>
    <property type="match status" value="1"/>
</dbReference>
<accession>A0A1B1U7M4</accession>
<feature type="domain" description="Formyl transferase C-terminal" evidence="7">
    <location>
        <begin position="198"/>
        <end position="289"/>
    </location>
</feature>
<dbReference type="HAMAP" id="MF_00182">
    <property type="entry name" value="Formyl_trans"/>
    <property type="match status" value="1"/>
</dbReference>
<dbReference type="GO" id="GO:0005829">
    <property type="term" value="C:cytosol"/>
    <property type="evidence" value="ECO:0007669"/>
    <property type="project" value="TreeGrafter"/>
</dbReference>
<evidence type="ECO:0000259" key="7">
    <source>
        <dbReference type="Pfam" id="PF02911"/>
    </source>
</evidence>
<dbReference type="EC" id="2.1.2.9" evidence="2 5"/>
<sequence length="298" mass="33173">MQKIIFFGTPAFAQRVLKIVGAVCEVLAVVTQPDRPFGRQKTLKMSAIKELAITYHCPIFQPEKLDDALLQTLLEFKADLFLVVAFGQIFPPQYLQSALCLNIHASILPHLRGASPMQEMILEERQRFGVTIMKMEEGLDCGEILGISFLPTNENLTLSDLDEKLSILGAKLALKVLKYLPNLKPLAQIHCDATFCKKIKKEAGLVHFSQKIYAKYLALSQWPTLYLDNGLKLRKLVLTDTKSEAGYGKIIGLSSNGVLVCALEGVFEILEVQPPSKSTMGALDYVRGRRLEIGDDFC</sequence>
<keyword evidence="3 5" id="KW-0808">Transferase</keyword>
<dbReference type="GO" id="GO:0004479">
    <property type="term" value="F:methionyl-tRNA formyltransferase activity"/>
    <property type="evidence" value="ECO:0007669"/>
    <property type="project" value="UniProtKB-UniRule"/>
</dbReference>
<dbReference type="PANTHER" id="PTHR11138">
    <property type="entry name" value="METHIONYL-TRNA FORMYLTRANSFERASE"/>
    <property type="match status" value="1"/>
</dbReference>
<proteinExistence type="inferred from homology"/>
<feature type="domain" description="Formyl transferase N-terminal" evidence="6">
    <location>
        <begin position="3"/>
        <end position="176"/>
    </location>
</feature>
<feature type="binding site" evidence="5">
    <location>
        <begin position="106"/>
        <end position="109"/>
    </location>
    <ligand>
        <name>(6S)-5,6,7,8-tetrahydrofolate</name>
        <dbReference type="ChEBI" id="CHEBI:57453"/>
    </ligand>
</feature>
<dbReference type="STRING" id="222136.BBW65_06405"/>
<evidence type="ECO:0000256" key="1">
    <source>
        <dbReference type="ARBA" id="ARBA00010699"/>
    </source>
</evidence>
<evidence type="ECO:0000313" key="8">
    <source>
        <dbReference type="EMBL" id="ANV98783.1"/>
    </source>
</evidence>
<dbReference type="SUPFAM" id="SSF50486">
    <property type="entry name" value="FMT C-terminal domain-like"/>
    <property type="match status" value="1"/>
</dbReference>
<dbReference type="RefSeq" id="WP_066341857.1">
    <property type="nucleotide sequence ID" value="NZ_CP016503.1"/>
</dbReference>
<evidence type="ECO:0000256" key="3">
    <source>
        <dbReference type="ARBA" id="ARBA00022679"/>
    </source>
</evidence>
<protein>
    <recommendedName>
        <fullName evidence="2 5">Methionyl-tRNA formyltransferase</fullName>
        <ecNumber evidence="2 5">2.1.2.9</ecNumber>
    </recommendedName>
</protein>
<dbReference type="SUPFAM" id="SSF53328">
    <property type="entry name" value="Formyltransferase"/>
    <property type="match status" value="1"/>
</dbReference>
<evidence type="ECO:0000256" key="5">
    <source>
        <dbReference type="HAMAP-Rule" id="MF_00182"/>
    </source>
</evidence>
<dbReference type="Pfam" id="PF00551">
    <property type="entry name" value="Formyl_trans_N"/>
    <property type="match status" value="1"/>
</dbReference>
<evidence type="ECO:0000259" key="6">
    <source>
        <dbReference type="Pfam" id="PF00551"/>
    </source>
</evidence>
<name>A0A1B1U7M4_9HELI</name>
<dbReference type="Pfam" id="PF02911">
    <property type="entry name" value="Formyl_trans_C"/>
    <property type="match status" value="1"/>
</dbReference>
<dbReference type="InterPro" id="IPR011034">
    <property type="entry name" value="Formyl_transferase-like_C_sf"/>
</dbReference>
<evidence type="ECO:0000313" key="9">
    <source>
        <dbReference type="Proteomes" id="UP000092884"/>
    </source>
</evidence>
<dbReference type="CDD" id="cd08646">
    <property type="entry name" value="FMT_core_Met-tRNA-FMT_N"/>
    <property type="match status" value="1"/>
</dbReference>
<dbReference type="NCBIfam" id="TIGR00460">
    <property type="entry name" value="fmt"/>
    <property type="match status" value="1"/>
</dbReference>
<gene>
    <name evidence="5" type="primary">fmt</name>
    <name evidence="8" type="ORF">BBW65_06405</name>
</gene>
<organism evidence="8 9">
    <name type="scientific">Helicobacter enhydrae</name>
    <dbReference type="NCBI Taxonomy" id="222136"/>
    <lineage>
        <taxon>Bacteria</taxon>
        <taxon>Pseudomonadati</taxon>
        <taxon>Campylobacterota</taxon>
        <taxon>Epsilonproteobacteria</taxon>
        <taxon>Campylobacterales</taxon>
        <taxon>Helicobacteraceae</taxon>
        <taxon>Helicobacter</taxon>
    </lineage>
</organism>
<dbReference type="AlphaFoldDB" id="A0A1B1U7M4"/>
<dbReference type="InterPro" id="IPR002376">
    <property type="entry name" value="Formyl_transf_N"/>
</dbReference>
<dbReference type="KEGG" id="het:BBW65_06405"/>
<dbReference type="InterPro" id="IPR041711">
    <property type="entry name" value="Met-tRNA-FMT_N"/>
</dbReference>
<evidence type="ECO:0000256" key="4">
    <source>
        <dbReference type="ARBA" id="ARBA00022917"/>
    </source>
</evidence>
<dbReference type="InterPro" id="IPR005793">
    <property type="entry name" value="Formyl_trans_C"/>
</dbReference>
<comment type="catalytic activity">
    <reaction evidence="5">
        <text>L-methionyl-tRNA(fMet) + (6R)-10-formyltetrahydrofolate = N-formyl-L-methionyl-tRNA(fMet) + (6S)-5,6,7,8-tetrahydrofolate + H(+)</text>
        <dbReference type="Rhea" id="RHEA:24380"/>
        <dbReference type="Rhea" id="RHEA-COMP:9952"/>
        <dbReference type="Rhea" id="RHEA-COMP:9953"/>
        <dbReference type="ChEBI" id="CHEBI:15378"/>
        <dbReference type="ChEBI" id="CHEBI:57453"/>
        <dbReference type="ChEBI" id="CHEBI:78530"/>
        <dbReference type="ChEBI" id="CHEBI:78844"/>
        <dbReference type="ChEBI" id="CHEBI:195366"/>
        <dbReference type="EC" id="2.1.2.9"/>
    </reaction>
</comment>
<keyword evidence="4 5" id="KW-0648">Protein biosynthesis</keyword>
<comment type="function">
    <text evidence="5">Attaches a formyl group to the free amino group of methionyl-tRNA(fMet). The formyl group appears to play a dual role in the initiator identity of N-formylmethionyl-tRNA by promoting its recognition by IF2 and preventing the misappropriation of this tRNA by the elongation apparatus.</text>
</comment>
<dbReference type="InterPro" id="IPR005794">
    <property type="entry name" value="Fmt"/>
</dbReference>
<evidence type="ECO:0000256" key="2">
    <source>
        <dbReference type="ARBA" id="ARBA00012261"/>
    </source>
</evidence>
<reference evidence="9" key="1">
    <citation type="submission" date="2016-07" db="EMBL/GenBank/DDBJ databases">
        <authorList>
            <person name="Florea S."/>
            <person name="Webb J.S."/>
            <person name="Jaromczyk J."/>
            <person name="Schardl C.L."/>
        </authorList>
    </citation>
    <scope>NUCLEOTIDE SEQUENCE [LARGE SCALE GENOMIC DNA]</scope>
    <source>
        <strain evidence="9">MIT 01-6242</strain>
    </source>
</reference>